<comment type="subcellular location">
    <subcellularLocation>
        <location evidence="2">Secreted</location>
    </subcellularLocation>
</comment>
<dbReference type="GO" id="GO:0004497">
    <property type="term" value="F:monooxygenase activity"/>
    <property type="evidence" value="ECO:0007669"/>
    <property type="project" value="UniProtKB-KW"/>
</dbReference>
<dbReference type="GO" id="GO:0030245">
    <property type="term" value="P:cellulose catabolic process"/>
    <property type="evidence" value="ECO:0007669"/>
    <property type="project" value="UniProtKB-KW"/>
</dbReference>
<dbReference type="EC" id="1.14.99.56" evidence="15"/>
<evidence type="ECO:0000256" key="15">
    <source>
        <dbReference type="ARBA" id="ARBA00047174"/>
    </source>
</evidence>
<evidence type="ECO:0000256" key="7">
    <source>
        <dbReference type="ARBA" id="ARBA00023002"/>
    </source>
</evidence>
<dbReference type="AlphaFoldDB" id="A0A084B819"/>
<evidence type="ECO:0000256" key="14">
    <source>
        <dbReference type="ARBA" id="ARBA00045077"/>
    </source>
</evidence>
<evidence type="ECO:0000259" key="16">
    <source>
        <dbReference type="Pfam" id="PF03443"/>
    </source>
</evidence>
<keyword evidence="12" id="KW-0624">Polysaccharide degradation</keyword>
<keyword evidence="18" id="KW-1185">Reference proteome</keyword>
<evidence type="ECO:0000256" key="9">
    <source>
        <dbReference type="ARBA" id="ARBA00023033"/>
    </source>
</evidence>
<evidence type="ECO:0000256" key="8">
    <source>
        <dbReference type="ARBA" id="ARBA00023008"/>
    </source>
</evidence>
<keyword evidence="3" id="KW-0964">Secreted</keyword>
<keyword evidence="5" id="KW-0732">Signal</keyword>
<dbReference type="OrthoDB" id="3238762at2759"/>
<dbReference type="Pfam" id="PF03443">
    <property type="entry name" value="AA9"/>
    <property type="match status" value="1"/>
</dbReference>
<comment type="catalytic activity">
    <reaction evidence="14">
        <text>[(1-&gt;4)-beta-D-glucosyl]n+m + reduced acceptor + O2 = 4-dehydro-beta-D-glucosyl-[(1-&gt;4)-beta-D-glucosyl]n-1 + [(1-&gt;4)-beta-D-glucosyl]m + acceptor + H2O.</text>
        <dbReference type="EC" id="1.14.99.56"/>
    </reaction>
</comment>
<dbReference type="Proteomes" id="UP000028045">
    <property type="component" value="Unassembled WGS sequence"/>
</dbReference>
<sequence length="265" mass="28077">MRCNDGGHLPAAAKCDVTAGDSVTIEDVGGATSCVEEYYPGYAEGPVLVYLSKVDDALTADGSAGWFKIYQNTWTRNPGSFNAISDFWGINDMVECCGRVTVKIPADIQPGDYLLRAEYINLNGAIGGIGSNHIITCFQIRVSGSGRASPSTVRFPGAYRDSDPGLSVDIRRSLRSYVAPGPTVYSGGTTKRAGSPCTACETTCTPSVTVSWNPPTPTPTEVCPHLPGHLCGGWMYFGDCYLSCTEGYVCAGGDIYSLACIPFAE</sequence>
<dbReference type="PANTHER" id="PTHR33353">
    <property type="entry name" value="PUTATIVE (AFU_ORTHOLOGUE AFUA_1G12560)-RELATED"/>
    <property type="match status" value="1"/>
</dbReference>
<comment type="cofactor">
    <cofactor evidence="1">
        <name>Cu(2+)</name>
        <dbReference type="ChEBI" id="CHEBI:29036"/>
    </cofactor>
</comment>
<feature type="domain" description="Auxiliary Activity family 9 catalytic" evidence="16">
    <location>
        <begin position="1"/>
        <end position="173"/>
    </location>
</feature>
<dbReference type="Gene3D" id="2.70.50.70">
    <property type="match status" value="1"/>
</dbReference>
<name>A0A084B819_STACB</name>
<reference evidence="17 18" key="1">
    <citation type="journal article" date="2014" name="BMC Genomics">
        <title>Comparative genome sequencing reveals chemotype-specific gene clusters in the toxigenic black mold Stachybotrys.</title>
        <authorList>
            <person name="Semeiks J."/>
            <person name="Borek D."/>
            <person name="Otwinowski Z."/>
            <person name="Grishin N.V."/>
        </authorList>
    </citation>
    <scope>NUCLEOTIDE SEQUENCE [LARGE SCALE GENOMIC DNA]</scope>
    <source>
        <strain evidence="18">CBS 109288 / IBT 7711</strain>
    </source>
</reference>
<evidence type="ECO:0000256" key="6">
    <source>
        <dbReference type="ARBA" id="ARBA00023001"/>
    </source>
</evidence>
<gene>
    <name evidence="17" type="ORF">S7711_09816</name>
</gene>
<dbReference type="GO" id="GO:0046872">
    <property type="term" value="F:metal ion binding"/>
    <property type="evidence" value="ECO:0007669"/>
    <property type="project" value="UniProtKB-KW"/>
</dbReference>
<dbReference type="EMBL" id="KL647773">
    <property type="protein sequence ID" value="KEY73698.1"/>
    <property type="molecule type" value="Genomic_DNA"/>
</dbReference>
<organism evidence="17 18">
    <name type="scientific">Stachybotrys chartarum (strain CBS 109288 / IBT 7711)</name>
    <name type="common">Toxic black mold</name>
    <name type="synonym">Stilbospora chartarum</name>
    <dbReference type="NCBI Taxonomy" id="1280523"/>
    <lineage>
        <taxon>Eukaryota</taxon>
        <taxon>Fungi</taxon>
        <taxon>Dikarya</taxon>
        <taxon>Ascomycota</taxon>
        <taxon>Pezizomycotina</taxon>
        <taxon>Sordariomycetes</taxon>
        <taxon>Hypocreomycetidae</taxon>
        <taxon>Hypocreales</taxon>
        <taxon>Stachybotryaceae</taxon>
        <taxon>Stachybotrys</taxon>
    </lineage>
</organism>
<evidence type="ECO:0000256" key="10">
    <source>
        <dbReference type="ARBA" id="ARBA00023157"/>
    </source>
</evidence>
<protein>
    <recommendedName>
        <fullName evidence="15">lytic cellulose monooxygenase (C4-dehydrogenating)</fullName>
        <ecNumber evidence="15">1.14.99.56</ecNumber>
    </recommendedName>
</protein>
<accession>A0A084B819</accession>
<evidence type="ECO:0000313" key="17">
    <source>
        <dbReference type="EMBL" id="KEY73698.1"/>
    </source>
</evidence>
<keyword evidence="11" id="KW-0119">Carbohydrate metabolism</keyword>
<evidence type="ECO:0000256" key="2">
    <source>
        <dbReference type="ARBA" id="ARBA00004613"/>
    </source>
</evidence>
<evidence type="ECO:0000256" key="1">
    <source>
        <dbReference type="ARBA" id="ARBA00001973"/>
    </source>
</evidence>
<dbReference type="InterPro" id="IPR049892">
    <property type="entry name" value="AA9"/>
</dbReference>
<evidence type="ECO:0000256" key="5">
    <source>
        <dbReference type="ARBA" id="ARBA00022729"/>
    </source>
</evidence>
<keyword evidence="9" id="KW-0503">Monooxygenase</keyword>
<comment type="similarity">
    <text evidence="13">Belongs to the polysaccharide monooxygenase AA9 family.</text>
</comment>
<dbReference type="HOGENOM" id="CLU_031730_0_1_1"/>
<evidence type="ECO:0000256" key="13">
    <source>
        <dbReference type="ARBA" id="ARBA00044502"/>
    </source>
</evidence>
<dbReference type="PANTHER" id="PTHR33353:SF9">
    <property type="entry name" value="ENDOGLUCANASE II"/>
    <property type="match status" value="1"/>
</dbReference>
<proteinExistence type="inferred from homology"/>
<evidence type="ECO:0000256" key="4">
    <source>
        <dbReference type="ARBA" id="ARBA00022723"/>
    </source>
</evidence>
<evidence type="ECO:0000256" key="11">
    <source>
        <dbReference type="ARBA" id="ARBA00023277"/>
    </source>
</evidence>
<keyword evidence="10" id="KW-1015">Disulfide bond</keyword>
<keyword evidence="7" id="KW-0560">Oxidoreductase</keyword>
<dbReference type="InterPro" id="IPR005103">
    <property type="entry name" value="AA9_LPMO"/>
</dbReference>
<evidence type="ECO:0000256" key="12">
    <source>
        <dbReference type="ARBA" id="ARBA00023326"/>
    </source>
</evidence>
<evidence type="ECO:0000256" key="3">
    <source>
        <dbReference type="ARBA" id="ARBA00022525"/>
    </source>
</evidence>
<keyword evidence="8" id="KW-0186">Copper</keyword>
<evidence type="ECO:0000313" key="18">
    <source>
        <dbReference type="Proteomes" id="UP000028045"/>
    </source>
</evidence>
<keyword evidence="6" id="KW-0136">Cellulose degradation</keyword>
<dbReference type="GO" id="GO:0005576">
    <property type="term" value="C:extracellular region"/>
    <property type="evidence" value="ECO:0007669"/>
    <property type="project" value="UniProtKB-SubCell"/>
</dbReference>
<keyword evidence="4" id="KW-0479">Metal-binding</keyword>